<sequence>MSTLDSKKHYHDATPTWSGFNHQGQVALLIALDLINEKNIISFEEASPYKLELEWIEDIAIKKDEEYISIHQVKAYKSNNLSLYSDAIWMLLGKSHHFNIQNSYLHTVLAVTHDSQNIKALEAGEKCTCYKEEILKNEVFDEMHSKFESYSYEAGKNYCELTEIEGLIKKRIGEYINKLEHVPKTSNQIDITYLLLSELIHVNVLKRHSKIQRGIVTQNNQSRTDIDYVGFSDIFEVLFGNYEESSGEYYIQELKKIFCASAEEFLVDLYEQESTKEEIESFLLIVNYISALEKDDFLLFCKMISPNEKVNVLNLSSCHKLLPKFDLYDSFFNALNTIKRTPEKDKNEIKYILDNKIYLPTAINASDRQARNVARNILDNETMLDYLFHIDTMISERIEMESIAHFAEKINEISSSEMGEEDVNNREEDRITRIKKIRMVNIKTSEEELN</sequence>
<proteinExistence type="predicted"/>
<dbReference type="Proteomes" id="UP000191124">
    <property type="component" value="Unassembled WGS sequence"/>
</dbReference>
<evidence type="ECO:0000313" key="2">
    <source>
        <dbReference type="EMBL" id="OOR17337.1"/>
    </source>
</evidence>
<comment type="caution">
    <text evidence="2">The sequence shown here is derived from an EMBL/GenBank/DDBJ whole genome shotgun (WGS) entry which is preliminary data.</text>
</comment>
<name>A0A1S9U4U6_BACCE</name>
<gene>
    <name evidence="2" type="ORF">BW892_27605</name>
</gene>
<accession>A0A1S9U4U6</accession>
<dbReference type="EMBL" id="MUAL01000137">
    <property type="protein sequence ID" value="OOR17337.1"/>
    <property type="molecule type" value="Genomic_DNA"/>
</dbReference>
<organism evidence="2 3">
    <name type="scientific">Bacillus cereus</name>
    <dbReference type="NCBI Taxonomy" id="1396"/>
    <lineage>
        <taxon>Bacteria</taxon>
        <taxon>Bacillati</taxon>
        <taxon>Bacillota</taxon>
        <taxon>Bacilli</taxon>
        <taxon>Bacillales</taxon>
        <taxon>Bacillaceae</taxon>
        <taxon>Bacillus</taxon>
        <taxon>Bacillus cereus group</taxon>
    </lineage>
</organism>
<feature type="domain" description="ABC-three component systems C-terminal" evidence="1">
    <location>
        <begin position="148"/>
        <end position="397"/>
    </location>
</feature>
<protein>
    <recommendedName>
        <fullName evidence="1">ABC-three component systems C-terminal domain-containing protein</fullName>
    </recommendedName>
</protein>
<dbReference type="Pfam" id="PF20276">
    <property type="entry name" value="CTD1"/>
    <property type="match status" value="1"/>
</dbReference>
<dbReference type="InterPro" id="IPR046920">
    <property type="entry name" value="ABC-3C_CTD1"/>
</dbReference>
<reference evidence="2 3" key="1">
    <citation type="submission" date="2017-01" db="EMBL/GenBank/DDBJ databases">
        <title>Bacillus cereus isolates.</title>
        <authorList>
            <person name="Beno S.M."/>
        </authorList>
    </citation>
    <scope>NUCLEOTIDE SEQUENCE [LARGE SCALE GENOMIC DNA]</scope>
    <source>
        <strain evidence="2 3">FSL M7-1219</strain>
    </source>
</reference>
<dbReference type="RefSeq" id="WP_078182193.1">
    <property type="nucleotide sequence ID" value="NZ_MUAL01000137.1"/>
</dbReference>
<dbReference type="AlphaFoldDB" id="A0A1S9U4U6"/>
<evidence type="ECO:0000313" key="3">
    <source>
        <dbReference type="Proteomes" id="UP000191124"/>
    </source>
</evidence>
<evidence type="ECO:0000259" key="1">
    <source>
        <dbReference type="Pfam" id="PF20276"/>
    </source>
</evidence>